<dbReference type="Proteomes" id="UP001236569">
    <property type="component" value="Unassembled WGS sequence"/>
</dbReference>
<dbReference type="EMBL" id="JASHID010000003">
    <property type="protein sequence ID" value="MDI9863956.1"/>
    <property type="molecule type" value="Genomic_DNA"/>
</dbReference>
<comment type="caution">
    <text evidence="2">The sequence shown here is derived from an EMBL/GenBank/DDBJ whole genome shotgun (WGS) entry which is preliminary data.</text>
</comment>
<name>A0ABM5WCN3_9BACT</name>
<proteinExistence type="predicted"/>
<protein>
    <submittedName>
        <fullName evidence="2">Uncharacterized protein</fullName>
    </submittedName>
</protein>
<keyword evidence="3" id="KW-1185">Reference proteome</keyword>
<dbReference type="RefSeq" id="WP_283369190.1">
    <property type="nucleotide sequence ID" value="NZ_JASHID010000003.1"/>
</dbReference>
<feature type="region of interest" description="Disordered" evidence="1">
    <location>
        <begin position="1"/>
        <end position="27"/>
    </location>
</feature>
<accession>A0ABM5WCN3</accession>
<evidence type="ECO:0000313" key="2">
    <source>
        <dbReference type="EMBL" id="MDI9863956.1"/>
    </source>
</evidence>
<sequence length="48" mass="5509">MIIDAPRYIPDLKNDDKQNNNSKKKTIELTDDNADELMKMMLRASGGR</sequence>
<evidence type="ECO:0000313" key="3">
    <source>
        <dbReference type="Proteomes" id="UP001236569"/>
    </source>
</evidence>
<gene>
    <name evidence="2" type="ORF">QM480_06455</name>
</gene>
<evidence type="ECO:0000256" key="1">
    <source>
        <dbReference type="SAM" id="MobiDB-lite"/>
    </source>
</evidence>
<organism evidence="2 3">
    <name type="scientific">Flectobacillus longus</name>
    <dbReference type="NCBI Taxonomy" id="2984207"/>
    <lineage>
        <taxon>Bacteria</taxon>
        <taxon>Pseudomonadati</taxon>
        <taxon>Bacteroidota</taxon>
        <taxon>Cytophagia</taxon>
        <taxon>Cytophagales</taxon>
        <taxon>Flectobacillaceae</taxon>
        <taxon>Flectobacillus</taxon>
    </lineage>
</organism>
<reference evidence="2 3" key="1">
    <citation type="submission" date="2023-05" db="EMBL/GenBank/DDBJ databases">
        <title>Novel species of genus Flectobacillus isolated from stream in China.</title>
        <authorList>
            <person name="Lu H."/>
        </authorList>
    </citation>
    <scope>NUCLEOTIDE SEQUENCE [LARGE SCALE GENOMIC DNA]</scope>
    <source>
        <strain evidence="2 3">DC10W</strain>
    </source>
</reference>